<name>R4XBK0_TAPDE</name>
<sequence>MADDRAATYDVEALSGASIKQRLDELKEHPSRTGHDEDVVHDLSLKSCQLEFARLTKQYQDLQNQFLDTENRYADKVTECIAQQEMLEKVTGQLASHRRSHSAQTDAQDLDSRSKEQILVQVDDLHKLTEKLKRKSAQDTRDMEIMEERICQLEAHTRDLRAELKEQKDLKCSLITTQTELKEARTKNATIEAVLAATQTEVSMLEAMVAEMNYLPDNPPSPAFDTTPGRKGSASSVTSHSTILRRDMHSFESLLARELDEGFVCSSQGDPVSGDNLQAELSSSSIDVDPKSLSLATDLSGMDQTREEDQTLEMQNYWKLHSLLLSKNLELKLQQPCSRTESQRATAILQQISVWRAQEAELDHYRELAKADADALGLHTDLGNLDPDASTLREGDKLEPHPTAQSRTLRLLKKQDAIIRSYRLKFESLQKTQCHAAIRAEQAIKDQKFKMYRRMAEERIARLRLENTLVARAFYDLAARLQQSNLSLQRANAAPRTFLSRARVGVAMTAPQPQPR</sequence>
<feature type="coiled-coil region" evidence="1">
    <location>
        <begin position="45"/>
        <end position="72"/>
    </location>
</feature>
<feature type="region of interest" description="Disordered" evidence="2">
    <location>
        <begin position="92"/>
        <end position="112"/>
    </location>
</feature>
<dbReference type="AlphaFoldDB" id="R4XBK0"/>
<keyword evidence="1" id="KW-0175">Coiled coil</keyword>
<evidence type="ECO:0000256" key="1">
    <source>
        <dbReference type="SAM" id="Coils"/>
    </source>
</evidence>
<dbReference type="VEuPathDB" id="FungiDB:TAPDE_003411"/>
<organism evidence="3 4">
    <name type="scientific">Taphrina deformans (strain PYCC 5710 / ATCC 11124 / CBS 356.35 / IMI 108563 / JCM 9778 / NBRC 8474)</name>
    <name type="common">Peach leaf curl fungus</name>
    <name type="synonym">Lalaria deformans</name>
    <dbReference type="NCBI Taxonomy" id="1097556"/>
    <lineage>
        <taxon>Eukaryota</taxon>
        <taxon>Fungi</taxon>
        <taxon>Dikarya</taxon>
        <taxon>Ascomycota</taxon>
        <taxon>Taphrinomycotina</taxon>
        <taxon>Taphrinomycetes</taxon>
        <taxon>Taphrinales</taxon>
        <taxon>Taphrinaceae</taxon>
        <taxon>Taphrina</taxon>
    </lineage>
</organism>
<keyword evidence="4" id="KW-1185">Reference proteome</keyword>
<dbReference type="OrthoDB" id="2129491at2759"/>
<evidence type="ECO:0000313" key="4">
    <source>
        <dbReference type="Proteomes" id="UP000013776"/>
    </source>
</evidence>
<evidence type="ECO:0000313" key="3">
    <source>
        <dbReference type="EMBL" id="CCG83240.1"/>
    </source>
</evidence>
<proteinExistence type="predicted"/>
<dbReference type="Proteomes" id="UP000013776">
    <property type="component" value="Unassembled WGS sequence"/>
</dbReference>
<comment type="caution">
    <text evidence="3">The sequence shown here is derived from an EMBL/GenBank/DDBJ whole genome shotgun (WGS) entry which is preliminary data.</text>
</comment>
<reference evidence="3 4" key="1">
    <citation type="journal article" date="2013" name="MBio">
        <title>Genome sequencing of the plant pathogen Taphrina deformans, the causal agent of peach leaf curl.</title>
        <authorList>
            <person name="Cisse O.H."/>
            <person name="Almeida J.M.G.C.F."/>
            <person name="Fonseca A."/>
            <person name="Kumar A.A."/>
            <person name="Salojaervi J."/>
            <person name="Overmyer K."/>
            <person name="Hauser P.M."/>
            <person name="Pagni M."/>
        </authorList>
    </citation>
    <scope>NUCLEOTIDE SEQUENCE [LARGE SCALE GENOMIC DNA]</scope>
    <source>
        <strain evidence="4">PYCC 5710 / ATCC 11124 / CBS 356.35 / IMI 108563 / JCM 9778 / NBRC 8474</strain>
    </source>
</reference>
<feature type="region of interest" description="Disordered" evidence="2">
    <location>
        <begin position="219"/>
        <end position="239"/>
    </location>
</feature>
<protein>
    <submittedName>
        <fullName evidence="3">Myosin type II heavy chain</fullName>
    </submittedName>
</protein>
<accession>R4XBK0</accession>
<dbReference type="EMBL" id="CAHR02000131">
    <property type="protein sequence ID" value="CCG83240.1"/>
    <property type="molecule type" value="Genomic_DNA"/>
</dbReference>
<gene>
    <name evidence="3" type="ORF">TAPDE_003411</name>
</gene>
<evidence type="ECO:0000256" key="2">
    <source>
        <dbReference type="SAM" id="MobiDB-lite"/>
    </source>
</evidence>